<feature type="non-terminal residue" evidence="1">
    <location>
        <position position="114"/>
    </location>
</feature>
<name>K0SD80_THAOC</name>
<sequence>MRTRSEDSVFSVHAIAGTHVVVFGLDVKGYNDRSTLGSTDSTEELAGAISRIALGDDVVGEGLPTSDAKAAPSGVIFAGFAIDRIEAGDHTVSLNRNGKPIQKFLWCDNTALPG</sequence>
<comment type="caution">
    <text evidence="1">The sequence shown here is derived from an EMBL/GenBank/DDBJ whole genome shotgun (WGS) entry which is preliminary data.</text>
</comment>
<organism evidence="1 2">
    <name type="scientific">Thalassiosira oceanica</name>
    <name type="common">Marine diatom</name>
    <dbReference type="NCBI Taxonomy" id="159749"/>
    <lineage>
        <taxon>Eukaryota</taxon>
        <taxon>Sar</taxon>
        <taxon>Stramenopiles</taxon>
        <taxon>Ochrophyta</taxon>
        <taxon>Bacillariophyta</taxon>
        <taxon>Coscinodiscophyceae</taxon>
        <taxon>Thalassiosirophycidae</taxon>
        <taxon>Thalassiosirales</taxon>
        <taxon>Thalassiosiraceae</taxon>
        <taxon>Thalassiosira</taxon>
    </lineage>
</organism>
<protein>
    <submittedName>
        <fullName evidence="1">Uncharacterized protein</fullName>
    </submittedName>
</protein>
<gene>
    <name evidence="1" type="ORF">THAOC_23486</name>
</gene>
<evidence type="ECO:0000313" key="1">
    <source>
        <dbReference type="EMBL" id="EJK56597.1"/>
    </source>
</evidence>
<dbReference type="Proteomes" id="UP000266841">
    <property type="component" value="Unassembled WGS sequence"/>
</dbReference>
<keyword evidence="2" id="KW-1185">Reference proteome</keyword>
<dbReference type="AlphaFoldDB" id="K0SD80"/>
<reference evidence="1 2" key="1">
    <citation type="journal article" date="2012" name="Genome Biol.">
        <title>Genome and low-iron response of an oceanic diatom adapted to chronic iron limitation.</title>
        <authorList>
            <person name="Lommer M."/>
            <person name="Specht M."/>
            <person name="Roy A.S."/>
            <person name="Kraemer L."/>
            <person name="Andreson R."/>
            <person name="Gutowska M.A."/>
            <person name="Wolf J."/>
            <person name="Bergner S.V."/>
            <person name="Schilhabel M.B."/>
            <person name="Klostermeier U.C."/>
            <person name="Beiko R.G."/>
            <person name="Rosenstiel P."/>
            <person name="Hippler M."/>
            <person name="Laroche J."/>
        </authorList>
    </citation>
    <scope>NUCLEOTIDE SEQUENCE [LARGE SCALE GENOMIC DNA]</scope>
    <source>
        <strain evidence="1 2">CCMP1005</strain>
    </source>
</reference>
<dbReference type="EMBL" id="AGNL01031015">
    <property type="protein sequence ID" value="EJK56597.1"/>
    <property type="molecule type" value="Genomic_DNA"/>
</dbReference>
<accession>K0SD80</accession>
<evidence type="ECO:0000313" key="2">
    <source>
        <dbReference type="Proteomes" id="UP000266841"/>
    </source>
</evidence>
<proteinExistence type="predicted"/>